<accession>A0ABW3M014</accession>
<dbReference type="InterPro" id="IPR010297">
    <property type="entry name" value="DUF900_hydrolase"/>
</dbReference>
<dbReference type="PROSITE" id="PS51257">
    <property type="entry name" value="PROKAR_LIPOPROTEIN"/>
    <property type="match status" value="1"/>
</dbReference>
<gene>
    <name evidence="2" type="ORF">ACFQ2N_16755</name>
</gene>
<keyword evidence="2" id="KW-0378">Hydrolase</keyword>
<name>A0ABW3M014_9GAMM</name>
<sequence>MIRFALCLACLLLLSACQPPVRLMPAPAIFLNGEHNLFAANAHLDRSSQIEVFYATNRLAFGPSAAPAYTVFPGDELRMGVATLDIGGGGRSWDWLYEQSTQASAERRPQLLVNSMDPQATVPLGGSVDAPGEAALAYFRRIDEALAQAADPDLTIYVHGANTSVGRATAQAAQYRHFTGRNSVVLSFLWPSAENFMRFSHDVSKAGETAPAFAQLVRMLARHTRARHINVIAYSSGAMVASPGLALLGTPAPGYDPASVRLGEVYFPAPDADFRRFVGELQAYHGYPRRVTVTVNMRDSVLVLSRLHQRGSRAGRPDPSELGPEDAQWMVEASQRLDFDLISARAGDLPGMDRRSHVFWYDHPWVSSDVLLKMLFHFEPGQRGLQRNRSEAGLQYWTFPQDYETRLDAVMDGLVRTAAAQAQQDEKTSTQ</sequence>
<dbReference type="RefSeq" id="WP_162375665.1">
    <property type="nucleotide sequence ID" value="NZ_JBHTKN010000018.1"/>
</dbReference>
<evidence type="ECO:0000313" key="3">
    <source>
        <dbReference type="Proteomes" id="UP001597033"/>
    </source>
</evidence>
<feature type="chain" id="PRO_5047108525" evidence="1">
    <location>
        <begin position="24"/>
        <end position="431"/>
    </location>
</feature>
<dbReference type="GO" id="GO:0016787">
    <property type="term" value="F:hydrolase activity"/>
    <property type="evidence" value="ECO:0007669"/>
    <property type="project" value="UniProtKB-KW"/>
</dbReference>
<evidence type="ECO:0000256" key="1">
    <source>
        <dbReference type="SAM" id="SignalP"/>
    </source>
</evidence>
<organism evidence="2 3">
    <name type="scientific">Pseudoxanthomonas kaohsiungensis</name>
    <dbReference type="NCBI Taxonomy" id="283923"/>
    <lineage>
        <taxon>Bacteria</taxon>
        <taxon>Pseudomonadati</taxon>
        <taxon>Pseudomonadota</taxon>
        <taxon>Gammaproteobacteria</taxon>
        <taxon>Lysobacterales</taxon>
        <taxon>Lysobacteraceae</taxon>
        <taxon>Pseudoxanthomonas</taxon>
    </lineage>
</organism>
<feature type="signal peptide" evidence="1">
    <location>
        <begin position="1"/>
        <end position="23"/>
    </location>
</feature>
<dbReference type="PANTHER" id="PTHR36513">
    <property type="entry name" value="ABC TRANSMEMBRANE TYPE-1 DOMAIN-CONTAINING PROTEIN"/>
    <property type="match status" value="1"/>
</dbReference>
<keyword evidence="1" id="KW-0732">Signal</keyword>
<comment type="caution">
    <text evidence="2">The sequence shown here is derived from an EMBL/GenBank/DDBJ whole genome shotgun (WGS) entry which is preliminary data.</text>
</comment>
<proteinExistence type="predicted"/>
<dbReference type="Pfam" id="PF05990">
    <property type="entry name" value="DUF900"/>
    <property type="match status" value="1"/>
</dbReference>
<dbReference type="EMBL" id="JBHTKN010000018">
    <property type="protein sequence ID" value="MFD1044001.1"/>
    <property type="molecule type" value="Genomic_DNA"/>
</dbReference>
<dbReference type="Proteomes" id="UP001597033">
    <property type="component" value="Unassembled WGS sequence"/>
</dbReference>
<evidence type="ECO:0000313" key="2">
    <source>
        <dbReference type="EMBL" id="MFD1044001.1"/>
    </source>
</evidence>
<keyword evidence="3" id="KW-1185">Reference proteome</keyword>
<dbReference type="PANTHER" id="PTHR36513:SF1">
    <property type="entry name" value="TRANSMEMBRANE PROTEIN"/>
    <property type="match status" value="1"/>
</dbReference>
<protein>
    <submittedName>
        <fullName evidence="2">Alpha/beta hydrolase</fullName>
    </submittedName>
</protein>
<reference evidence="3" key="1">
    <citation type="journal article" date="2019" name="Int. J. Syst. Evol. Microbiol.">
        <title>The Global Catalogue of Microorganisms (GCM) 10K type strain sequencing project: providing services to taxonomists for standard genome sequencing and annotation.</title>
        <authorList>
            <consortium name="The Broad Institute Genomics Platform"/>
            <consortium name="The Broad Institute Genome Sequencing Center for Infectious Disease"/>
            <person name="Wu L."/>
            <person name="Ma J."/>
        </authorList>
    </citation>
    <scope>NUCLEOTIDE SEQUENCE [LARGE SCALE GENOMIC DNA]</scope>
    <source>
        <strain evidence="3">CCUG 55854</strain>
    </source>
</reference>